<dbReference type="Gene3D" id="2.170.130.10">
    <property type="entry name" value="TonB-dependent receptor, plug domain"/>
    <property type="match status" value="1"/>
</dbReference>
<evidence type="ECO:0000313" key="15">
    <source>
        <dbReference type="EMBL" id="PQA86404.1"/>
    </source>
</evidence>
<name>A0A2S7K1M0_9PROT</name>
<gene>
    <name evidence="15" type="ORF">CW354_18920</name>
</gene>
<dbReference type="InterPro" id="IPR037066">
    <property type="entry name" value="Plug_dom_sf"/>
</dbReference>
<dbReference type="SUPFAM" id="SSF56935">
    <property type="entry name" value="Porins"/>
    <property type="match status" value="1"/>
</dbReference>
<keyword evidence="6 10" id="KW-0798">TonB box</keyword>
<evidence type="ECO:0000256" key="6">
    <source>
        <dbReference type="ARBA" id="ARBA00023077"/>
    </source>
</evidence>
<evidence type="ECO:0000313" key="16">
    <source>
        <dbReference type="Proteomes" id="UP000239504"/>
    </source>
</evidence>
<organism evidence="15 16">
    <name type="scientific">Hyphococcus luteus</name>
    <dbReference type="NCBI Taxonomy" id="2058213"/>
    <lineage>
        <taxon>Bacteria</taxon>
        <taxon>Pseudomonadati</taxon>
        <taxon>Pseudomonadota</taxon>
        <taxon>Alphaproteobacteria</taxon>
        <taxon>Parvularculales</taxon>
        <taxon>Parvularculaceae</taxon>
        <taxon>Hyphococcus</taxon>
    </lineage>
</organism>
<evidence type="ECO:0000256" key="12">
    <source>
        <dbReference type="SAM" id="SignalP"/>
    </source>
</evidence>
<protein>
    <submittedName>
        <fullName evidence="15">TonB-dependent receptor</fullName>
    </submittedName>
</protein>
<keyword evidence="8 9" id="KW-0998">Cell outer membrane</keyword>
<evidence type="ECO:0000259" key="14">
    <source>
        <dbReference type="Pfam" id="PF07715"/>
    </source>
</evidence>
<dbReference type="Pfam" id="PF07715">
    <property type="entry name" value="Plug"/>
    <property type="match status" value="1"/>
</dbReference>
<feature type="chain" id="PRO_5015660772" evidence="12">
    <location>
        <begin position="39"/>
        <end position="922"/>
    </location>
</feature>
<feature type="short sequence motif" description="TonB box" evidence="10">
    <location>
        <begin position="46"/>
        <end position="52"/>
    </location>
</feature>
<evidence type="ECO:0000256" key="7">
    <source>
        <dbReference type="ARBA" id="ARBA00023136"/>
    </source>
</evidence>
<keyword evidence="15" id="KW-0675">Receptor</keyword>
<dbReference type="PANTHER" id="PTHR47234:SF2">
    <property type="entry name" value="TONB-DEPENDENT RECEPTOR"/>
    <property type="match status" value="1"/>
</dbReference>
<dbReference type="Gene3D" id="2.40.170.20">
    <property type="entry name" value="TonB-dependent receptor, beta-barrel domain"/>
    <property type="match status" value="1"/>
</dbReference>
<keyword evidence="2 9" id="KW-0813">Transport</keyword>
<evidence type="ECO:0000256" key="3">
    <source>
        <dbReference type="ARBA" id="ARBA00022452"/>
    </source>
</evidence>
<evidence type="ECO:0000256" key="8">
    <source>
        <dbReference type="ARBA" id="ARBA00023237"/>
    </source>
</evidence>
<dbReference type="PANTHER" id="PTHR47234">
    <property type="match status" value="1"/>
</dbReference>
<evidence type="ECO:0000256" key="2">
    <source>
        <dbReference type="ARBA" id="ARBA00022448"/>
    </source>
</evidence>
<evidence type="ECO:0000256" key="5">
    <source>
        <dbReference type="ARBA" id="ARBA00022729"/>
    </source>
</evidence>
<evidence type="ECO:0000256" key="1">
    <source>
        <dbReference type="ARBA" id="ARBA00004571"/>
    </source>
</evidence>
<dbReference type="Pfam" id="PF00593">
    <property type="entry name" value="TonB_dep_Rec_b-barrel"/>
    <property type="match status" value="1"/>
</dbReference>
<accession>A0A2S7K1M0</accession>
<feature type="domain" description="TonB-dependent receptor plug" evidence="14">
    <location>
        <begin position="57"/>
        <end position="167"/>
    </location>
</feature>
<keyword evidence="5 12" id="KW-0732">Signal</keyword>
<dbReference type="EMBL" id="PJCH01000015">
    <property type="protein sequence ID" value="PQA86404.1"/>
    <property type="molecule type" value="Genomic_DNA"/>
</dbReference>
<dbReference type="InterPro" id="IPR012910">
    <property type="entry name" value="Plug_dom"/>
</dbReference>
<keyword evidence="3 9" id="KW-1134">Transmembrane beta strand</keyword>
<comment type="similarity">
    <text evidence="9 11">Belongs to the TonB-dependent receptor family.</text>
</comment>
<keyword evidence="16" id="KW-1185">Reference proteome</keyword>
<dbReference type="PROSITE" id="PS52016">
    <property type="entry name" value="TONB_DEPENDENT_REC_3"/>
    <property type="match status" value="1"/>
</dbReference>
<dbReference type="OrthoDB" id="7051241at2"/>
<keyword evidence="7 9" id="KW-0472">Membrane</keyword>
<evidence type="ECO:0000256" key="9">
    <source>
        <dbReference type="PROSITE-ProRule" id="PRU01360"/>
    </source>
</evidence>
<dbReference type="InterPro" id="IPR036942">
    <property type="entry name" value="Beta-barrel_TonB_sf"/>
</dbReference>
<evidence type="ECO:0000256" key="11">
    <source>
        <dbReference type="RuleBase" id="RU003357"/>
    </source>
</evidence>
<comment type="subcellular location">
    <subcellularLocation>
        <location evidence="1 9">Cell outer membrane</location>
        <topology evidence="1 9">Multi-pass membrane protein</topology>
    </subcellularLocation>
</comment>
<evidence type="ECO:0000259" key="13">
    <source>
        <dbReference type="Pfam" id="PF00593"/>
    </source>
</evidence>
<proteinExistence type="inferred from homology"/>
<evidence type="ECO:0000256" key="4">
    <source>
        <dbReference type="ARBA" id="ARBA00022692"/>
    </source>
</evidence>
<evidence type="ECO:0000256" key="10">
    <source>
        <dbReference type="PROSITE-ProRule" id="PRU10143"/>
    </source>
</evidence>
<sequence length="922" mass="99063">MAEVQGGVLGTMKTQLKLKTALLSCASACVMAAQPAWAQDEGVQDTITVTGTRISDFDAPTPVTAFDEEEIDRKAVFRISDLVVDVPAFVPHQNIGKFSEAIGTSYFNLRGLGFARTLTLLDGRRLAPTSPDGIVDTNVIPLSLIKKVEIVTGGASAAYGSDAVSGVVNLTLDHRLEGVKGDIQYGISTYDDVSAPAVSLAAGHSFADDRLHIVAGFDFYDNNGQLAQGTRPWGDDNTALVTLPDGPPNRTQANNAVYSQLTYGGVSSLNNIPELQGIQFGPGGEVQPFQYGTAVGSTWMIGGDGVSMANEANIYPKVSRQAGYARATFDLTDTTELFADALYSHTYAFSDSAYVSTNRSPLAIDIDNPFLPQGVRDIMMDNGVDTYYLRRILGEQGPITNANDIDYQRYGAGAKGELSGGWNWDVTFQYSKSNFYREDGGNTNLRRLSLGTDVVLDPMTNDPVCRSSLNNPSSTDPDIANCVPVNLFGEGSLNGSALDYISGTAVLDSEQKQTLVSFNLSGSPFQTWAGDVSVAVGGEWRKDELSATTDPISAMTGWYAVNSQPLSGEVSVKEAYTEVVVPLMSDQPMGYSMDVNGAARVTDYSTSGTVVTWKAGMNYSPTPDIRFRGTYSRDIRAPSVNELFSGQSQFVNQLVDPRDNSNPTVPLLTGGNPTLDPEKSNAWTVGVVLTPGFANGLSLSFDYYSFKIKDAIASLDGQTIVDNCFILMQTSLCDAIMQNSNGNITEVQATLLNAAAASAKGFDVQMDYGVPFLSGDLNFSVLANYVGELSTTISGVKSDVVGQLASETAGGVPEWRFNLGARYVTDDFAAGVLVRYVDNGVFRTAYTEGVDIDDNTIPSRTYVDVDISKRITENIQLYGKINNLFNVAPPAATTFITQPNYNGGAFHDRIGRYFKVGARFQF</sequence>
<dbReference type="PROSITE" id="PS00430">
    <property type="entry name" value="TONB_DEPENDENT_REC_1"/>
    <property type="match status" value="1"/>
</dbReference>
<comment type="caution">
    <text evidence="15">The sequence shown here is derived from an EMBL/GenBank/DDBJ whole genome shotgun (WGS) entry which is preliminary data.</text>
</comment>
<dbReference type="InterPro" id="IPR010916">
    <property type="entry name" value="TonB_box_CS"/>
</dbReference>
<feature type="signal peptide" evidence="12">
    <location>
        <begin position="1"/>
        <end position="38"/>
    </location>
</feature>
<feature type="domain" description="TonB-dependent receptor-like beta-barrel" evidence="13">
    <location>
        <begin position="396"/>
        <end position="884"/>
    </location>
</feature>
<reference evidence="15 16" key="1">
    <citation type="submission" date="2017-12" db="EMBL/GenBank/DDBJ databases">
        <authorList>
            <person name="Hurst M.R.H."/>
        </authorList>
    </citation>
    <scope>NUCLEOTIDE SEQUENCE [LARGE SCALE GENOMIC DNA]</scope>
    <source>
        <strain evidence="15 16">SY-3-19</strain>
    </source>
</reference>
<dbReference type="GO" id="GO:0009279">
    <property type="term" value="C:cell outer membrane"/>
    <property type="evidence" value="ECO:0007669"/>
    <property type="project" value="UniProtKB-SubCell"/>
</dbReference>
<dbReference type="Proteomes" id="UP000239504">
    <property type="component" value="Unassembled WGS sequence"/>
</dbReference>
<keyword evidence="4 9" id="KW-0812">Transmembrane</keyword>
<dbReference type="AlphaFoldDB" id="A0A2S7K1M0"/>
<dbReference type="InterPro" id="IPR000531">
    <property type="entry name" value="Beta-barrel_TonB"/>
</dbReference>
<dbReference type="InterPro" id="IPR039426">
    <property type="entry name" value="TonB-dep_rcpt-like"/>
</dbReference>